<dbReference type="RefSeq" id="WP_168742177.1">
    <property type="nucleotide sequence ID" value="NZ_JABAHZ010000009.1"/>
</dbReference>
<dbReference type="InterPro" id="IPR023346">
    <property type="entry name" value="Lysozyme-like_dom_sf"/>
</dbReference>
<gene>
    <name evidence="1" type="ORF">HGH91_26805</name>
</gene>
<dbReference type="Gene3D" id="1.10.530.10">
    <property type="match status" value="1"/>
</dbReference>
<keyword evidence="1" id="KW-0378">Hydrolase</keyword>
<comment type="caution">
    <text evidence="1">The sequence shown here is derived from an EMBL/GenBank/DDBJ whole genome shotgun (WGS) entry which is preliminary data.</text>
</comment>
<sequence length="185" mass="20045">MRWQVALAGCALLTPALILLYHTSYAASKRPPVAIPPASKGTRNLKAFLLTIQYAEGTYGANAYRTLYGGGLFYSYATHPATAIRRNGITSTAAGAYQFLYSTWTALQQALRLPDFSPASQDRAAVELIRRKGALEDVLAGRIAAAIYKCRKVWASFPGAGYGQGERQLSSLLNAYQRFGGTITN</sequence>
<dbReference type="AlphaFoldDB" id="A0A847SRQ1"/>
<keyword evidence="2" id="KW-1185">Reference proteome</keyword>
<dbReference type="GO" id="GO:0016787">
    <property type="term" value="F:hydrolase activity"/>
    <property type="evidence" value="ECO:0007669"/>
    <property type="project" value="UniProtKB-KW"/>
</dbReference>
<organism evidence="1 2">
    <name type="scientific">Chitinophaga eiseniae</name>
    <dbReference type="NCBI Taxonomy" id="634771"/>
    <lineage>
        <taxon>Bacteria</taxon>
        <taxon>Pseudomonadati</taxon>
        <taxon>Bacteroidota</taxon>
        <taxon>Chitinophagia</taxon>
        <taxon>Chitinophagales</taxon>
        <taxon>Chitinophagaceae</taxon>
        <taxon>Chitinophaga</taxon>
    </lineage>
</organism>
<reference evidence="1 2" key="1">
    <citation type="submission" date="2020-04" db="EMBL/GenBank/DDBJ databases">
        <authorList>
            <person name="Yin C."/>
        </authorList>
    </citation>
    <scope>NUCLEOTIDE SEQUENCE [LARGE SCALE GENOMIC DNA]</scope>
    <source>
        <strain evidence="1 2">Ak56</strain>
    </source>
</reference>
<protein>
    <submittedName>
        <fullName evidence="1">Glycoside hydrolase family 104 protein</fullName>
    </submittedName>
</protein>
<evidence type="ECO:0000313" key="2">
    <source>
        <dbReference type="Proteomes" id="UP000552864"/>
    </source>
</evidence>
<name>A0A847SRQ1_9BACT</name>
<accession>A0A847SRQ1</accession>
<dbReference type="Proteomes" id="UP000552864">
    <property type="component" value="Unassembled WGS sequence"/>
</dbReference>
<dbReference type="EMBL" id="JABAHZ010000009">
    <property type="protein sequence ID" value="NLR82255.1"/>
    <property type="molecule type" value="Genomic_DNA"/>
</dbReference>
<dbReference type="SUPFAM" id="SSF53955">
    <property type="entry name" value="Lysozyme-like"/>
    <property type="match status" value="1"/>
</dbReference>
<evidence type="ECO:0000313" key="1">
    <source>
        <dbReference type="EMBL" id="NLR82255.1"/>
    </source>
</evidence>
<proteinExistence type="predicted"/>
<dbReference type="CDD" id="cd00736">
    <property type="entry name" value="lambda_lys-like"/>
    <property type="match status" value="1"/>
</dbReference>